<evidence type="ECO:0000256" key="1">
    <source>
        <dbReference type="ARBA" id="ARBA00023002"/>
    </source>
</evidence>
<dbReference type="PRINTS" id="PR00080">
    <property type="entry name" value="SDRFAMILY"/>
</dbReference>
<name>A0AA36C3E9_9BILA</name>
<evidence type="ECO:0000313" key="3">
    <source>
        <dbReference type="Proteomes" id="UP001177023"/>
    </source>
</evidence>
<dbReference type="PANTHER" id="PTHR44115">
    <property type="entry name" value="PROTEIN CBG09704"/>
    <property type="match status" value="1"/>
</dbReference>
<dbReference type="SUPFAM" id="SSF51735">
    <property type="entry name" value="NAD(P)-binding Rossmann-fold domains"/>
    <property type="match status" value="1"/>
</dbReference>
<reference evidence="2" key="1">
    <citation type="submission" date="2023-06" db="EMBL/GenBank/DDBJ databases">
        <authorList>
            <person name="Delattre M."/>
        </authorList>
    </citation>
    <scope>NUCLEOTIDE SEQUENCE</scope>
    <source>
        <strain evidence="2">AF72</strain>
    </source>
</reference>
<feature type="non-terminal residue" evidence="2">
    <location>
        <position position="1"/>
    </location>
</feature>
<dbReference type="PANTHER" id="PTHR44115:SF2">
    <property type="entry name" value="NAD(P)-BINDING PROTEIN"/>
    <property type="match status" value="1"/>
</dbReference>
<dbReference type="EMBL" id="CATQJA010000074">
    <property type="protein sequence ID" value="CAJ0557682.1"/>
    <property type="molecule type" value="Genomic_DNA"/>
</dbReference>
<comment type="caution">
    <text evidence="2">The sequence shown here is derived from an EMBL/GenBank/DDBJ whole genome shotgun (WGS) entry which is preliminary data.</text>
</comment>
<dbReference type="Pfam" id="PF13561">
    <property type="entry name" value="adh_short_C2"/>
    <property type="match status" value="1"/>
</dbReference>
<proteinExistence type="predicted"/>
<dbReference type="PRINTS" id="PR00081">
    <property type="entry name" value="GDHRDH"/>
</dbReference>
<evidence type="ECO:0000313" key="2">
    <source>
        <dbReference type="EMBL" id="CAJ0557682.1"/>
    </source>
</evidence>
<gene>
    <name evidence="2" type="ORF">MSPICULIGERA_LOCUS440</name>
</gene>
<dbReference type="InterPro" id="IPR002347">
    <property type="entry name" value="SDR_fam"/>
</dbReference>
<sequence>MTGRKFEGKVALITGSSNGIGRGIASHFAGLRAKITITGRSEADLAETKKQCLEAGAKAEDIHDLAGDLGCEEFMDKLVSSTVEKFGRLDYLINNAGVGDQDNSGKKPGFFSQDMTSFDYIFKINLRCPVYLIRKSAPHLESAKGAIVNISSICSSEGQACAFSFYAMSKAAMDQMTRNLALEMIAKGVRVNAIRPGAVVSAMHQKQGVSDAVAEAAREQYAKDFSLIPVQRMGVPEDVAKLTAYLCDGNESSYLIAQEPYPQRDTAEKIRLP</sequence>
<dbReference type="PROSITE" id="PS00061">
    <property type="entry name" value="ADH_SHORT"/>
    <property type="match status" value="1"/>
</dbReference>
<dbReference type="GO" id="GO:0016491">
    <property type="term" value="F:oxidoreductase activity"/>
    <property type="evidence" value="ECO:0007669"/>
    <property type="project" value="UniProtKB-KW"/>
</dbReference>
<accession>A0AA36C3E9</accession>
<dbReference type="InterPro" id="IPR020904">
    <property type="entry name" value="Sc_DH/Rdtase_CS"/>
</dbReference>
<dbReference type="Proteomes" id="UP001177023">
    <property type="component" value="Unassembled WGS sequence"/>
</dbReference>
<protein>
    <submittedName>
        <fullName evidence="2">Uncharacterized protein</fullName>
    </submittedName>
</protein>
<dbReference type="AlphaFoldDB" id="A0AA36C3E9"/>
<keyword evidence="3" id="KW-1185">Reference proteome</keyword>
<organism evidence="2 3">
    <name type="scientific">Mesorhabditis spiculigera</name>
    <dbReference type="NCBI Taxonomy" id="96644"/>
    <lineage>
        <taxon>Eukaryota</taxon>
        <taxon>Metazoa</taxon>
        <taxon>Ecdysozoa</taxon>
        <taxon>Nematoda</taxon>
        <taxon>Chromadorea</taxon>
        <taxon>Rhabditida</taxon>
        <taxon>Rhabditina</taxon>
        <taxon>Rhabditomorpha</taxon>
        <taxon>Rhabditoidea</taxon>
        <taxon>Rhabditidae</taxon>
        <taxon>Mesorhabditinae</taxon>
        <taxon>Mesorhabditis</taxon>
    </lineage>
</organism>
<dbReference type="Gene3D" id="3.40.50.720">
    <property type="entry name" value="NAD(P)-binding Rossmann-like Domain"/>
    <property type="match status" value="1"/>
</dbReference>
<keyword evidence="1" id="KW-0560">Oxidoreductase</keyword>
<dbReference type="FunFam" id="3.40.50.720:FF:000084">
    <property type="entry name" value="Short-chain dehydrogenase reductase"/>
    <property type="match status" value="1"/>
</dbReference>
<dbReference type="InterPro" id="IPR036291">
    <property type="entry name" value="NAD(P)-bd_dom_sf"/>
</dbReference>